<proteinExistence type="predicted"/>
<keyword evidence="1" id="KW-0812">Transmembrane</keyword>
<protein>
    <recommendedName>
        <fullName evidence="3">DUF998 domain-containing protein</fullName>
    </recommendedName>
</protein>
<keyword evidence="1" id="KW-0472">Membrane</keyword>
<dbReference type="EMBL" id="DSTX01000008">
    <property type="protein sequence ID" value="HFK20628.1"/>
    <property type="molecule type" value="Genomic_DNA"/>
</dbReference>
<evidence type="ECO:0000256" key="1">
    <source>
        <dbReference type="SAM" id="Phobius"/>
    </source>
</evidence>
<feature type="transmembrane region" description="Helical" evidence="1">
    <location>
        <begin position="54"/>
        <end position="74"/>
    </location>
</feature>
<organism evidence="2">
    <name type="scientific">Candidatus Methanomethylicus mesodigestus</name>
    <dbReference type="NCBI Taxonomy" id="1867258"/>
    <lineage>
        <taxon>Archaea</taxon>
        <taxon>Thermoproteota</taxon>
        <taxon>Methanosuratincolia</taxon>
        <taxon>Candidatus Methanomethylicales</taxon>
        <taxon>Candidatus Methanomethylicaceae</taxon>
        <taxon>Candidatus Methanomethylicus</taxon>
    </lineage>
</organism>
<keyword evidence="1" id="KW-1133">Transmembrane helix</keyword>
<gene>
    <name evidence="2" type="ORF">ENS19_05015</name>
</gene>
<dbReference type="PANTHER" id="PTHR42241:SF2">
    <property type="entry name" value="HYPOTHETICAL MEMBRANE PROTEIN, CONSERVED, DUF998 FAMILY"/>
    <property type="match status" value="1"/>
</dbReference>
<feature type="transmembrane region" description="Helical" evidence="1">
    <location>
        <begin position="7"/>
        <end position="34"/>
    </location>
</feature>
<feature type="transmembrane region" description="Helical" evidence="1">
    <location>
        <begin position="134"/>
        <end position="152"/>
    </location>
</feature>
<name>A0A7C3F230_9CREN</name>
<feature type="transmembrane region" description="Helical" evidence="1">
    <location>
        <begin position="105"/>
        <end position="127"/>
    </location>
</feature>
<feature type="transmembrane region" description="Helical" evidence="1">
    <location>
        <begin position="158"/>
        <end position="179"/>
    </location>
</feature>
<dbReference type="AlphaFoldDB" id="A0A7C3F230"/>
<dbReference type="PROSITE" id="PS51257">
    <property type="entry name" value="PROKAR_LIPOPROTEIN"/>
    <property type="match status" value="1"/>
</dbReference>
<accession>A0A7C3F230</accession>
<comment type="caution">
    <text evidence="2">The sequence shown here is derived from an EMBL/GenBank/DDBJ whole genome shotgun (WGS) entry which is preliminary data.</text>
</comment>
<dbReference type="PANTHER" id="PTHR42241">
    <property type="entry name" value="HYPOTHETICAL MEMBRANE PROTEIN, CONSERVED, DUF998 FAMILY"/>
    <property type="match status" value="1"/>
</dbReference>
<evidence type="ECO:0008006" key="3">
    <source>
        <dbReference type="Google" id="ProtNLM"/>
    </source>
</evidence>
<evidence type="ECO:0000313" key="2">
    <source>
        <dbReference type="EMBL" id="HFK20628.1"/>
    </source>
</evidence>
<sequence>MEKKRRVLGVAIGLSTPGVMAIAVLACAAASPWFRWNSNALSDFGHVGRGGVAAIFNGGLAASGLLMVVYALAFLRPHAKYTSYSLAAAGFGVQLAGAFNESFGLLHIAAALFVFSMIFTTSVVYFFERGSRASLLSVTALIPLALMVRPSIGYGIAILEVAAGLAFAPWFIASMVGAFRDP</sequence>
<reference evidence="2" key="1">
    <citation type="journal article" date="2020" name="mSystems">
        <title>Genome- and Community-Level Interaction Insights into Carbon Utilization and Element Cycling Functions of Hydrothermarchaeota in Hydrothermal Sediment.</title>
        <authorList>
            <person name="Zhou Z."/>
            <person name="Liu Y."/>
            <person name="Xu W."/>
            <person name="Pan J."/>
            <person name="Luo Z.H."/>
            <person name="Li M."/>
        </authorList>
    </citation>
    <scope>NUCLEOTIDE SEQUENCE [LARGE SCALE GENOMIC DNA]</scope>
    <source>
        <strain evidence="2">SpSt-468</strain>
    </source>
</reference>
<feature type="transmembrane region" description="Helical" evidence="1">
    <location>
        <begin position="81"/>
        <end position="99"/>
    </location>
</feature>